<dbReference type="RefSeq" id="WP_145362863.1">
    <property type="nucleotide sequence ID" value="NZ_CP036268.1"/>
</dbReference>
<protein>
    <submittedName>
        <fullName evidence="1">Uncharacterized protein</fullName>
    </submittedName>
</protein>
<dbReference type="Proteomes" id="UP000317318">
    <property type="component" value="Chromosome"/>
</dbReference>
<reference evidence="1 2" key="1">
    <citation type="submission" date="2019-02" db="EMBL/GenBank/DDBJ databases">
        <title>Deep-cultivation of Planctomycetes and their phenomic and genomic characterization uncovers novel biology.</title>
        <authorList>
            <person name="Wiegand S."/>
            <person name="Jogler M."/>
            <person name="Boedeker C."/>
            <person name="Pinto D."/>
            <person name="Vollmers J."/>
            <person name="Rivas-Marin E."/>
            <person name="Kohn T."/>
            <person name="Peeters S.H."/>
            <person name="Heuer A."/>
            <person name="Rast P."/>
            <person name="Oberbeckmann S."/>
            <person name="Bunk B."/>
            <person name="Jeske O."/>
            <person name="Meyerdierks A."/>
            <person name="Storesund J.E."/>
            <person name="Kallscheuer N."/>
            <person name="Luecker S."/>
            <person name="Lage O.M."/>
            <person name="Pohl T."/>
            <person name="Merkel B.J."/>
            <person name="Hornburger P."/>
            <person name="Mueller R.-W."/>
            <person name="Bruemmer F."/>
            <person name="Labrenz M."/>
            <person name="Spormann A.M."/>
            <person name="Op den Camp H."/>
            <person name="Overmann J."/>
            <person name="Amann R."/>
            <person name="Jetten M.S.M."/>
            <person name="Mascher T."/>
            <person name="Medema M.H."/>
            <person name="Devos D.P."/>
            <person name="Kaster A.-K."/>
            <person name="Ovreas L."/>
            <person name="Rohde M."/>
            <person name="Galperin M.Y."/>
            <person name="Jogler C."/>
        </authorList>
    </citation>
    <scope>NUCLEOTIDE SEQUENCE [LARGE SCALE GENOMIC DNA]</scope>
    <source>
        <strain evidence="1 2">Pan189</strain>
    </source>
</reference>
<gene>
    <name evidence="1" type="ORF">Pan189_10390</name>
</gene>
<name>A0A517QYE7_9PLAN</name>
<dbReference type="AlphaFoldDB" id="A0A517QYE7"/>
<dbReference type="OrthoDB" id="9920741at2"/>
<proteinExistence type="predicted"/>
<evidence type="ECO:0000313" key="2">
    <source>
        <dbReference type="Proteomes" id="UP000317318"/>
    </source>
</evidence>
<keyword evidence="2" id="KW-1185">Reference proteome</keyword>
<accession>A0A517QYE7</accession>
<sequence length="276" mass="29016">MSVWTQQNALRYVTEPSHTGGAALSDNFRWLAGNLPAAVSIDGDHNAQPGEFVICDTSAGGLTVTLPDTPLADSRVGVFFDQGTARLTVHAGNGTIVGGGSTITLFVSAEIAGSGDGVALRHLGGGRWLIEHDGRRTHRCRLDRQNPQTLANGVATKIEFDATNFDIGGMADLSGDRIVIQRDSIYSVEIFCAVDGWLGAGTYFILTASATGSRILEKVVVGSATSSWLAGEVATTLPLAAGAVIEMNIFQSSGANRQTSPASFKLPNLVVTELRR</sequence>
<organism evidence="1 2">
    <name type="scientific">Stratiformator vulcanicus</name>
    <dbReference type="NCBI Taxonomy" id="2527980"/>
    <lineage>
        <taxon>Bacteria</taxon>
        <taxon>Pseudomonadati</taxon>
        <taxon>Planctomycetota</taxon>
        <taxon>Planctomycetia</taxon>
        <taxon>Planctomycetales</taxon>
        <taxon>Planctomycetaceae</taxon>
        <taxon>Stratiformator</taxon>
    </lineage>
</organism>
<dbReference type="KEGG" id="svp:Pan189_10390"/>
<evidence type="ECO:0000313" key="1">
    <source>
        <dbReference type="EMBL" id="QDT36677.1"/>
    </source>
</evidence>
<dbReference type="EMBL" id="CP036268">
    <property type="protein sequence ID" value="QDT36677.1"/>
    <property type="molecule type" value="Genomic_DNA"/>
</dbReference>